<evidence type="ECO:0000313" key="2">
    <source>
        <dbReference type="EMBL" id="KEF38086.1"/>
    </source>
</evidence>
<proteinExistence type="predicted"/>
<protein>
    <recommendedName>
        <fullName evidence="1">DUF2087 domain-containing protein</fullName>
    </recommendedName>
</protein>
<dbReference type="Pfam" id="PF09860">
    <property type="entry name" value="DUF2087"/>
    <property type="match status" value="1"/>
</dbReference>
<dbReference type="EMBL" id="JJRY01000009">
    <property type="protein sequence ID" value="KEF38086.1"/>
    <property type="molecule type" value="Genomic_DNA"/>
</dbReference>
<comment type="caution">
    <text evidence="2">The sequence shown here is derived from an EMBL/GenBank/DDBJ whole genome shotgun (WGS) entry which is preliminary data.</text>
</comment>
<dbReference type="InterPro" id="IPR018656">
    <property type="entry name" value="DUF2087"/>
</dbReference>
<name>A0A072NKX5_SCHAZ</name>
<reference evidence="2 3" key="1">
    <citation type="submission" date="2014-04" db="EMBL/GenBank/DDBJ databases">
        <title>Draft genome sequence of Bacillus azotoformans MEV2011, a (co-) denitrifying strain unable to grow in the presence of oxygen.</title>
        <authorList>
            <person name="Nielsen M."/>
            <person name="Schreiber L."/>
            <person name="Finster K."/>
            <person name="Schramm A."/>
        </authorList>
    </citation>
    <scope>NUCLEOTIDE SEQUENCE [LARGE SCALE GENOMIC DNA]</scope>
    <source>
        <strain evidence="2 3">MEV2011</strain>
    </source>
</reference>
<dbReference type="PATRIC" id="fig|1348973.3.peg.2424"/>
<dbReference type="RefSeq" id="WP_035195856.1">
    <property type="nucleotide sequence ID" value="NZ_JJRY01000009.1"/>
</dbReference>
<organism evidence="2 3">
    <name type="scientific">Schinkia azotoformans MEV2011</name>
    <dbReference type="NCBI Taxonomy" id="1348973"/>
    <lineage>
        <taxon>Bacteria</taxon>
        <taxon>Bacillati</taxon>
        <taxon>Bacillota</taxon>
        <taxon>Bacilli</taxon>
        <taxon>Bacillales</taxon>
        <taxon>Bacillaceae</taxon>
        <taxon>Calidifontibacillus/Schinkia group</taxon>
        <taxon>Schinkia</taxon>
    </lineage>
</organism>
<dbReference type="Proteomes" id="UP000027936">
    <property type="component" value="Unassembled WGS sequence"/>
</dbReference>
<accession>A0A072NKX5</accession>
<dbReference type="AlphaFoldDB" id="A0A072NKX5"/>
<dbReference type="OrthoDB" id="9789954at2"/>
<evidence type="ECO:0000313" key="3">
    <source>
        <dbReference type="Proteomes" id="UP000027936"/>
    </source>
</evidence>
<feature type="domain" description="DUF2087" evidence="1">
    <location>
        <begin position="181"/>
        <end position="249"/>
    </location>
</feature>
<sequence>MDISESFWNTSLEELKQGYIQASDSYICLLCGEKIENGIIYPYDGIFYEAERYMRIHIESTHQSVFDYLINLDKKLTGLTDHQNQLLRLFYQGKGDKEVQAEMGIGSTSTIRHHRFALKERERQAKIFLTLMELLKEKDQYAPAFVPPHKTAKMIDDRYAVTEAEQREIIKKFLPEGINGRLTQFPPKEKQRLIIIREIKGKFEKDRIYTEKEINQILEDIHEDYALIRRYLIEYGFIERKSDGSQYWLKK</sequence>
<gene>
    <name evidence="2" type="ORF">M670_02504</name>
</gene>
<evidence type="ECO:0000259" key="1">
    <source>
        <dbReference type="Pfam" id="PF09860"/>
    </source>
</evidence>